<evidence type="ECO:0000256" key="1">
    <source>
        <dbReference type="ARBA" id="ARBA00004651"/>
    </source>
</evidence>
<dbReference type="PANTHER" id="PTHR47371">
    <property type="entry name" value="LIPOTEICHOIC ACID SYNTHASE"/>
    <property type="match status" value="1"/>
</dbReference>
<gene>
    <name evidence="9" type="ORF">I872_01905</name>
</gene>
<evidence type="ECO:0000256" key="2">
    <source>
        <dbReference type="ARBA" id="ARBA00004936"/>
    </source>
</evidence>
<feature type="transmembrane region" description="Helical" evidence="7">
    <location>
        <begin position="198"/>
        <end position="220"/>
    </location>
</feature>
<dbReference type="Pfam" id="PF00884">
    <property type="entry name" value="Sulfatase"/>
    <property type="match status" value="1"/>
</dbReference>
<dbReference type="InterPro" id="IPR017850">
    <property type="entry name" value="Alkaline_phosphatase_core_sf"/>
</dbReference>
<comment type="pathway">
    <text evidence="2">Cell wall biogenesis; lipoteichoic acid biosynthesis.</text>
</comment>
<dbReference type="InterPro" id="IPR050448">
    <property type="entry name" value="OpgB/LTA_synthase_biosynth"/>
</dbReference>
<feature type="transmembrane region" description="Helical" evidence="7">
    <location>
        <begin position="271"/>
        <end position="289"/>
    </location>
</feature>
<dbReference type="PANTHER" id="PTHR47371:SF3">
    <property type="entry name" value="PHOSPHOGLYCEROL TRANSFERASE I"/>
    <property type="match status" value="1"/>
</dbReference>
<organism evidence="9 10">
    <name type="scientific">Streptococcus cristatus AS 1.3089</name>
    <dbReference type="NCBI Taxonomy" id="1302863"/>
    <lineage>
        <taxon>Bacteria</taxon>
        <taxon>Bacillati</taxon>
        <taxon>Bacillota</taxon>
        <taxon>Bacilli</taxon>
        <taxon>Lactobacillales</taxon>
        <taxon>Streptococcaceae</taxon>
        <taxon>Streptococcus</taxon>
    </lineage>
</organism>
<dbReference type="Proteomes" id="UP000013306">
    <property type="component" value="Chromosome"/>
</dbReference>
<evidence type="ECO:0000256" key="4">
    <source>
        <dbReference type="ARBA" id="ARBA00022692"/>
    </source>
</evidence>
<dbReference type="Gene3D" id="3.40.720.10">
    <property type="entry name" value="Alkaline Phosphatase, subunit A"/>
    <property type="match status" value="1"/>
</dbReference>
<dbReference type="EMBL" id="CP004409">
    <property type="protein sequence ID" value="AGK70494.1"/>
    <property type="molecule type" value="Genomic_DNA"/>
</dbReference>
<dbReference type="InterPro" id="IPR000917">
    <property type="entry name" value="Sulfatase_N"/>
</dbReference>
<evidence type="ECO:0000313" key="10">
    <source>
        <dbReference type="Proteomes" id="UP000013306"/>
    </source>
</evidence>
<feature type="transmembrane region" description="Helical" evidence="7">
    <location>
        <begin position="148"/>
        <end position="167"/>
    </location>
</feature>
<feature type="domain" description="Sulfatase N-terminal" evidence="8">
    <location>
        <begin position="482"/>
        <end position="763"/>
    </location>
</feature>
<keyword evidence="3" id="KW-1003">Cell membrane</keyword>
<dbReference type="RefSeq" id="WP_015604483.1">
    <property type="nucleotide sequence ID" value="NC_021175.1"/>
</dbReference>
<feature type="transmembrane region" description="Helical" evidence="7">
    <location>
        <begin position="44"/>
        <end position="63"/>
    </location>
</feature>
<feature type="transmembrane region" description="Helical" evidence="7">
    <location>
        <begin position="12"/>
        <end position="32"/>
    </location>
</feature>
<evidence type="ECO:0000259" key="8">
    <source>
        <dbReference type="Pfam" id="PF00884"/>
    </source>
</evidence>
<feature type="transmembrane region" description="Helical" evidence="7">
    <location>
        <begin position="70"/>
        <end position="88"/>
    </location>
</feature>
<feature type="transmembrane region" description="Helical" evidence="7">
    <location>
        <begin position="296"/>
        <end position="316"/>
    </location>
</feature>
<keyword evidence="6 7" id="KW-0472">Membrane</keyword>
<keyword evidence="10" id="KW-1185">Reference proteome</keyword>
<evidence type="ECO:0000256" key="7">
    <source>
        <dbReference type="SAM" id="Phobius"/>
    </source>
</evidence>
<evidence type="ECO:0000256" key="3">
    <source>
        <dbReference type="ARBA" id="ARBA00022475"/>
    </source>
</evidence>
<dbReference type="CDD" id="cd16015">
    <property type="entry name" value="LTA_synthase"/>
    <property type="match status" value="1"/>
</dbReference>
<feature type="transmembrane region" description="Helical" evidence="7">
    <location>
        <begin position="373"/>
        <end position="395"/>
    </location>
</feature>
<sequence>MKFLVNYYKQISYLLISFLVLDTIAVATLFLFQVNKSLDNYASLGLVFLVLIAVLFGVGQIVAQLFNRKLLVWSFLVYGIYALFSYLLTVTQHVNDFDFKAENIFSNHFVEVNGLPYLLLIFLFAYLINRFSSLQKYHSRSFLTVDEFNSGFLETLFLSQSFLLLSLTDSKMTAIFQQQSLLMTYLTDSGFEISQDSIFKLIGVIILLFFLFSLPSFLAVKGLIDISRNKGSLSVAVLCSAAFSVIFNYTIQNSIRADVSVLELHLFTGASLFQIAVFFTLFIFIYLAFNQIFLPTIIILAIGISSTIASSLKFQYRQEPILPSDISWLKDPKLLFDFLGGNYGIYAIASVVAIGLFYWFFRRKILPGKIIAMVKIQLISLVIPIVFFLGVLQIFSSKENGKVADNIPVVSILNNYHDLTWFGNTVNSQMRSVSFVWFTQLSDKPMIQPTGYSKEKIQELEKKYGALADSINQERKQKIEEQTVIYVLSESFSDPARISGVSMSQNPIPNIQEIMSKTTSGLMQSDGYGGGTANMEFQTLTGLPFYNLSPSVSVIYTEVVPKMNKLPAISDFYTSQNRTVIHLASPSNYSRDIIYKDLGYDTFIHYGTQGLQGDHIGGNYSDKTTYNQVLDRLKTDQSQFFSVMTMQNHMPWTEVNPIYMSASYPGFTEAGNKSLSSYVRMLYHTDNATKEFLDKLSKIDKKITVVFYGDHLPGLYPQSAFKDHPENQYLTDYFIWSNYETPKLNYPLVNSSDFSALLLEQTNSKVSPYYALLTEVLHKASVDKKALDSSAQEIADDLRLIEYDMVGGKGYLSKDFFAIPAKIKNRIGLPILFYIILC</sequence>
<feature type="transmembrane region" description="Helical" evidence="7">
    <location>
        <begin position="343"/>
        <end position="361"/>
    </location>
</feature>
<dbReference type="SUPFAM" id="SSF53649">
    <property type="entry name" value="Alkaline phosphatase-like"/>
    <property type="match status" value="1"/>
</dbReference>
<evidence type="ECO:0000313" key="9">
    <source>
        <dbReference type="EMBL" id="AGK70494.1"/>
    </source>
</evidence>
<keyword evidence="4 7" id="KW-0812">Transmembrane</keyword>
<feature type="transmembrane region" description="Helical" evidence="7">
    <location>
        <begin position="108"/>
        <end position="128"/>
    </location>
</feature>
<protein>
    <recommendedName>
        <fullName evidence="8">Sulfatase N-terminal domain-containing protein</fullName>
    </recommendedName>
</protein>
<feature type="transmembrane region" description="Helical" evidence="7">
    <location>
        <begin position="232"/>
        <end position="251"/>
    </location>
</feature>
<comment type="subcellular location">
    <subcellularLocation>
        <location evidence="1">Cell membrane</location>
        <topology evidence="1">Multi-pass membrane protein</topology>
    </subcellularLocation>
</comment>
<keyword evidence="5 7" id="KW-1133">Transmembrane helix</keyword>
<evidence type="ECO:0000256" key="6">
    <source>
        <dbReference type="ARBA" id="ARBA00023136"/>
    </source>
</evidence>
<proteinExistence type="predicted"/>
<accession>A0ABN4B3R7</accession>
<name>A0ABN4B3R7_STRCR</name>
<reference evidence="9 10" key="1">
    <citation type="journal article" date="2013" name="Genome Announc.">
        <title>Complete Genome Sequence of an Oral Commensal, Streptococcus oligofermentans Strain AS 1.3089.</title>
        <authorList>
            <person name="Tong H."/>
            <person name="Shang N."/>
            <person name="Liu L."/>
            <person name="Wang X."/>
            <person name="Cai J."/>
            <person name="Dong X."/>
        </authorList>
    </citation>
    <scope>NUCLEOTIDE SEQUENCE [LARGE SCALE GENOMIC DNA]</scope>
    <source>
        <strain evidence="9 10">AS 1.3089</strain>
    </source>
</reference>
<evidence type="ECO:0000256" key="5">
    <source>
        <dbReference type="ARBA" id="ARBA00022989"/>
    </source>
</evidence>